<sequence length="214" mass="23602">MSLAEDLPRSYFGSLSRHTPQKLPRVSLADLASRSVSEDGKQISNRAGIAPTPSVHPEAEQHEPAVVPMPRKSERGATGETSLDLLDRASKGMSFILGRYKQLEDHVKQIDAWSNAQIEAAETQAARWQEAAALAEKRLEECQKSLDIMVRRAETAEQCMHRDKEALEVLQSRIIQAFGFGSEAHDAISAGLELDQPGGRAKDQHQQQARAGRQ</sequence>
<reference evidence="3" key="1">
    <citation type="submission" date="2022-05" db="EMBL/GenBank/DDBJ databases">
        <authorList>
            <person name="Pankratov T."/>
        </authorList>
    </citation>
    <scope>NUCLEOTIDE SEQUENCE</scope>
    <source>
        <strain evidence="3">BP6-180914</strain>
    </source>
</reference>
<dbReference type="RefSeq" id="WP_282584741.1">
    <property type="nucleotide sequence ID" value="NZ_JAMOIM010000005.1"/>
</dbReference>
<evidence type="ECO:0000313" key="4">
    <source>
        <dbReference type="Proteomes" id="UP001165667"/>
    </source>
</evidence>
<protein>
    <submittedName>
        <fullName evidence="3">Uncharacterized protein</fullName>
    </submittedName>
</protein>
<feature type="coiled-coil region" evidence="1">
    <location>
        <begin position="118"/>
        <end position="145"/>
    </location>
</feature>
<proteinExistence type="predicted"/>
<evidence type="ECO:0000256" key="2">
    <source>
        <dbReference type="SAM" id="MobiDB-lite"/>
    </source>
</evidence>
<dbReference type="AlphaFoldDB" id="A0AA41Z0P1"/>
<dbReference type="EMBL" id="JAMOIM010000005">
    <property type="protein sequence ID" value="MCW6508378.1"/>
    <property type="molecule type" value="Genomic_DNA"/>
</dbReference>
<keyword evidence="1" id="KW-0175">Coiled coil</keyword>
<comment type="caution">
    <text evidence="3">The sequence shown here is derived from an EMBL/GenBank/DDBJ whole genome shotgun (WGS) entry which is preliminary data.</text>
</comment>
<evidence type="ECO:0000313" key="3">
    <source>
        <dbReference type="EMBL" id="MCW6508378.1"/>
    </source>
</evidence>
<name>A0AA41Z0P1_9HYPH</name>
<feature type="region of interest" description="Disordered" evidence="2">
    <location>
        <begin position="189"/>
        <end position="214"/>
    </location>
</feature>
<keyword evidence="4" id="KW-1185">Reference proteome</keyword>
<evidence type="ECO:0000256" key="1">
    <source>
        <dbReference type="SAM" id="Coils"/>
    </source>
</evidence>
<organism evidence="3 4">
    <name type="scientific">Lichenifustis flavocetrariae</name>
    <dbReference type="NCBI Taxonomy" id="2949735"/>
    <lineage>
        <taxon>Bacteria</taxon>
        <taxon>Pseudomonadati</taxon>
        <taxon>Pseudomonadota</taxon>
        <taxon>Alphaproteobacteria</taxon>
        <taxon>Hyphomicrobiales</taxon>
        <taxon>Lichenihabitantaceae</taxon>
        <taxon>Lichenifustis</taxon>
    </lineage>
</organism>
<gene>
    <name evidence="3" type="ORF">M8523_10125</name>
</gene>
<accession>A0AA41Z0P1</accession>
<dbReference type="Proteomes" id="UP001165667">
    <property type="component" value="Unassembled WGS sequence"/>
</dbReference>
<feature type="region of interest" description="Disordered" evidence="2">
    <location>
        <begin position="1"/>
        <end position="81"/>
    </location>
</feature>